<feature type="binding site" evidence="10">
    <location>
        <position position="57"/>
    </location>
    <ligand>
        <name>ATP</name>
        <dbReference type="ChEBI" id="CHEBI:30616"/>
    </ligand>
</feature>
<sequence>MIWVIKIKQLLAKVLEKIKPSKKEILEEEIFSRKLIEKVRKTGRGQVEVLLAGSLARGTHLKGDRDIDIFVLFPEDYSRKEFEREGLRIGKAVFRGHKWEKAYSEHPYIRGEISGFKVDIVPSYKITGTESKKSAVDRSPFHNAYLQKKLSEKQKDEVRLLRQFLKGVKAYGAELKTSSVPGYVTELLILNYGDFESTIKAVAKWEKEEVIDIEKQLAEDYARKTFGAPLIVVDPVDKNRNVAAALSLNQFSRVIAAARAFLKKPSTNFFFGKKAKTLTAAQAKKFIEKEGLIVIEFSYPAKTVSDVFWGQLKRMRKKIVNELERKEFAVLRSSEWTDEKMHAVIVFDLKSNKLERAAKRVGPEVTNEPHSERFLKFHKNPLSGPRIEHGRWVVEIERKHWVATIFLKELLKKLSQTEKANIARALKKRSGVMADPKVLAFYNKNKAFKEWFSSYLKGKEEFGEY</sequence>
<dbReference type="InterPro" id="IPR006116">
    <property type="entry name" value="NT_2-5OAS_ClassI-CCAase"/>
</dbReference>
<dbReference type="Pfam" id="PF09249">
    <property type="entry name" value="tRNA_NucTransf2"/>
    <property type="match status" value="1"/>
</dbReference>
<dbReference type="PANTHER" id="PTHR39643:SF1">
    <property type="entry name" value="CCA-ADDING ENZYME"/>
    <property type="match status" value="1"/>
</dbReference>
<keyword evidence="9 10" id="KW-0694">RNA-binding</keyword>
<feature type="binding site" evidence="10">
    <location>
        <position position="66"/>
    </location>
    <ligand>
        <name>Mg(2+)</name>
        <dbReference type="ChEBI" id="CHEBI:18420"/>
    </ligand>
</feature>
<dbReference type="InterPro" id="IPR043519">
    <property type="entry name" value="NT_sf"/>
</dbReference>
<feature type="binding site" evidence="10">
    <location>
        <position position="171"/>
    </location>
    <ligand>
        <name>CTP</name>
        <dbReference type="ChEBI" id="CHEBI:37563"/>
    </ligand>
</feature>
<feature type="binding site" evidence="10">
    <location>
        <position position="54"/>
    </location>
    <ligand>
        <name>CTP</name>
        <dbReference type="ChEBI" id="CHEBI:37563"/>
    </ligand>
</feature>
<evidence type="ECO:0000256" key="1">
    <source>
        <dbReference type="ARBA" id="ARBA00022679"/>
    </source>
</evidence>
<comment type="caution">
    <text evidence="14">The sequence shown here is derived from an EMBL/GenBank/DDBJ whole genome shotgun (WGS) entry which is preliminary data.</text>
</comment>
<keyword evidence="4 10" id="KW-0479">Metal-binding</keyword>
<dbReference type="GO" id="GO:0001680">
    <property type="term" value="P:tRNA 3'-terminal CCA addition"/>
    <property type="evidence" value="ECO:0007669"/>
    <property type="project" value="UniProtKB-UniRule"/>
</dbReference>
<comment type="cofactor">
    <cofactor evidence="10">
        <name>Mg(2+)</name>
        <dbReference type="ChEBI" id="CHEBI:18420"/>
    </cofactor>
</comment>
<evidence type="ECO:0000259" key="11">
    <source>
        <dbReference type="Pfam" id="PF01909"/>
    </source>
</evidence>
<dbReference type="Pfam" id="PF21133">
    <property type="entry name" value="CAA_C"/>
    <property type="match status" value="1"/>
</dbReference>
<dbReference type="InterPro" id="IPR042090">
    <property type="entry name" value="CCA_tRNA_nucleotrans_2"/>
</dbReference>
<dbReference type="GO" id="GO:0005524">
    <property type="term" value="F:ATP binding"/>
    <property type="evidence" value="ECO:0007669"/>
    <property type="project" value="UniProtKB-UniRule"/>
</dbReference>
<feature type="binding site" evidence="10">
    <location>
        <position position="68"/>
    </location>
    <ligand>
        <name>Mg(2+)</name>
        <dbReference type="ChEBI" id="CHEBI:18420"/>
    </ligand>
</feature>
<dbReference type="Gene3D" id="3.30.460.10">
    <property type="entry name" value="Beta Polymerase, domain 2"/>
    <property type="match status" value="1"/>
</dbReference>
<evidence type="ECO:0000256" key="10">
    <source>
        <dbReference type="HAMAP-Rule" id="MF_01264"/>
    </source>
</evidence>
<dbReference type="AlphaFoldDB" id="A0A7J4IRW5"/>
<dbReference type="GO" id="GO:0004810">
    <property type="term" value="F:CCA tRNA nucleotidyltransferase activity"/>
    <property type="evidence" value="ECO:0007669"/>
    <property type="project" value="UniProtKB-UniRule"/>
</dbReference>
<keyword evidence="3 10" id="KW-0548">Nucleotidyltransferase</keyword>
<feature type="binding site" evidence="10">
    <location>
        <position position="142"/>
    </location>
    <ligand>
        <name>CTP</name>
        <dbReference type="ChEBI" id="CHEBI:37563"/>
    </ligand>
</feature>
<dbReference type="SUPFAM" id="SSF81631">
    <property type="entry name" value="PAP/OAS1 substrate-binding domain"/>
    <property type="match status" value="1"/>
</dbReference>
<feature type="domain" description="Polymerase nucleotidyl transferase" evidence="11">
    <location>
        <begin position="33"/>
        <end position="142"/>
    </location>
</feature>
<feature type="binding site" evidence="10">
    <location>
        <position position="57"/>
    </location>
    <ligand>
        <name>CTP</name>
        <dbReference type="ChEBI" id="CHEBI:37563"/>
    </ligand>
</feature>
<evidence type="ECO:0000259" key="13">
    <source>
        <dbReference type="Pfam" id="PF21133"/>
    </source>
</evidence>
<feature type="binding site" evidence="10">
    <location>
        <position position="171"/>
    </location>
    <ligand>
        <name>ATP</name>
        <dbReference type="ChEBI" id="CHEBI:30616"/>
    </ligand>
</feature>
<comment type="caution">
    <text evidence="10">Lacks conserved residue(s) required for the propagation of feature annotation.</text>
</comment>
<dbReference type="Gene3D" id="3.30.70.590">
    <property type="entry name" value="Poly(A) polymerase predicted RNA binding domain"/>
    <property type="match status" value="1"/>
</dbReference>
<dbReference type="Gene3D" id="3.30.70.1550">
    <property type="entry name" value="Archaeal tRNA CCA-adding enzyme catalytic domain"/>
    <property type="match status" value="1"/>
</dbReference>
<evidence type="ECO:0000256" key="8">
    <source>
        <dbReference type="ARBA" id="ARBA00022842"/>
    </source>
</evidence>
<accession>A0A7J4IRW5</accession>
<keyword evidence="7 10" id="KW-0067">ATP-binding</keyword>
<protein>
    <recommendedName>
        <fullName evidence="10">CCA-adding enzyme</fullName>
        <ecNumber evidence="10">2.7.7.72</ecNumber>
    </recommendedName>
    <alternativeName>
        <fullName evidence="10">CCA tRNA nucleotidyltransferase</fullName>
    </alternativeName>
    <alternativeName>
        <fullName evidence="10">tRNA CCA-pyrophosphorylase</fullName>
    </alternativeName>
    <alternativeName>
        <fullName evidence="10">tRNA adenylyl-/cytidylyl- transferase</fullName>
    </alternativeName>
    <alternativeName>
        <fullName evidence="10">tRNA nucleotidyltransferase</fullName>
    </alternativeName>
    <alternativeName>
        <fullName evidence="10">tRNA-NT</fullName>
    </alternativeName>
</protein>
<dbReference type="PIRSF" id="PIRSF005335">
    <property type="entry name" value="CCA_arch"/>
    <property type="match status" value="1"/>
</dbReference>
<dbReference type="PANTHER" id="PTHR39643">
    <property type="entry name" value="CCA-ADDING ENZYME"/>
    <property type="match status" value="1"/>
</dbReference>
<dbReference type="GO" id="GO:0000049">
    <property type="term" value="F:tRNA binding"/>
    <property type="evidence" value="ECO:0007669"/>
    <property type="project" value="UniProtKB-UniRule"/>
</dbReference>
<evidence type="ECO:0000313" key="15">
    <source>
        <dbReference type="Proteomes" id="UP000577419"/>
    </source>
</evidence>
<comment type="catalytic activity">
    <reaction evidence="10">
        <text>a tRNA with a 3' CCA end + 2 CTP + ATP = a tRNA with a 3' CCACCA end + 3 diphosphate</text>
        <dbReference type="Rhea" id="RHEA:76235"/>
        <dbReference type="Rhea" id="RHEA-COMP:10468"/>
        <dbReference type="Rhea" id="RHEA-COMP:18655"/>
        <dbReference type="ChEBI" id="CHEBI:30616"/>
        <dbReference type="ChEBI" id="CHEBI:33019"/>
        <dbReference type="ChEBI" id="CHEBI:37563"/>
        <dbReference type="ChEBI" id="CHEBI:83071"/>
        <dbReference type="ChEBI" id="CHEBI:195187"/>
    </reaction>
</comment>
<dbReference type="InterPro" id="IPR015329">
    <property type="entry name" value="tRNA_NucTransf2"/>
</dbReference>
<evidence type="ECO:0000256" key="2">
    <source>
        <dbReference type="ARBA" id="ARBA00022694"/>
    </source>
</evidence>
<dbReference type="EC" id="2.7.7.72" evidence="10"/>
<dbReference type="NCBIfam" id="TIGR03671">
    <property type="entry name" value="cca_archaeal"/>
    <property type="match status" value="1"/>
</dbReference>
<gene>
    <name evidence="10 14" type="primary">cca</name>
    <name evidence="14" type="ORF">HA237_02350</name>
</gene>
<evidence type="ECO:0000313" key="14">
    <source>
        <dbReference type="EMBL" id="HIH08192.1"/>
    </source>
</evidence>
<comment type="function">
    <text evidence="10">Catalyzes the addition and repair of the essential 3'-terminal CCA sequence in tRNAs without using a nucleic acid template. Adds these three nucleotides in the order of C, C, and A to the tRNA nucleotide-73, using CTP and ATP as substrates and producing inorganic pyrophosphate. tRNA 3'-terminal CCA addition is required both for tRNA processing and repair. Also involved in tRNA surveillance by mediating tandem CCA addition to generate a CCACCA at the 3' terminus of unstable tRNAs. While stable tRNAs receive only 3'-terminal CCA, unstable tRNAs are marked with CCACCA and rapidly degraded.</text>
</comment>
<evidence type="ECO:0000259" key="12">
    <source>
        <dbReference type="Pfam" id="PF09249"/>
    </source>
</evidence>
<dbReference type="GO" id="GO:0000287">
    <property type="term" value="F:magnesium ion binding"/>
    <property type="evidence" value="ECO:0007669"/>
    <property type="project" value="UniProtKB-UniRule"/>
</dbReference>
<dbReference type="SUPFAM" id="SSF81301">
    <property type="entry name" value="Nucleotidyltransferase"/>
    <property type="match status" value="1"/>
</dbReference>
<dbReference type="PROSITE" id="PS50152">
    <property type="entry name" value="25A_SYNTH_3"/>
    <property type="match status" value="1"/>
</dbReference>
<keyword evidence="6 10" id="KW-0692">RNA repair</keyword>
<organism evidence="14 15">
    <name type="scientific">Candidatus Iainarchaeum sp</name>
    <dbReference type="NCBI Taxonomy" id="3101447"/>
    <lineage>
        <taxon>Archaea</taxon>
        <taxon>Candidatus Iainarchaeota</taxon>
        <taxon>Candidatus Iainarchaeia</taxon>
        <taxon>Candidatus Iainarchaeales</taxon>
        <taxon>Candidatus Iainarchaeaceae</taxon>
        <taxon>Candidatus Iainarchaeum</taxon>
    </lineage>
</organism>
<comment type="subunit">
    <text evidence="10">Homodimer.</text>
</comment>
<reference evidence="15" key="1">
    <citation type="journal article" date="2020" name="bioRxiv">
        <title>A rank-normalized archaeal taxonomy based on genome phylogeny resolves widespread incomplete and uneven classifications.</title>
        <authorList>
            <person name="Rinke C."/>
            <person name="Chuvochina M."/>
            <person name="Mussig A.J."/>
            <person name="Chaumeil P.-A."/>
            <person name="Waite D.W."/>
            <person name="Whitman W.B."/>
            <person name="Parks D.H."/>
            <person name="Hugenholtz P."/>
        </authorList>
    </citation>
    <scope>NUCLEOTIDE SEQUENCE [LARGE SCALE GENOMIC DNA]</scope>
</reference>
<dbReference type="InterPro" id="IPR011068">
    <property type="entry name" value="NuclTrfase_I-like_C"/>
</dbReference>
<dbReference type="EMBL" id="DUFG01000013">
    <property type="protein sequence ID" value="HIH08192.1"/>
    <property type="molecule type" value="Genomic_DNA"/>
</dbReference>
<evidence type="ECO:0000256" key="3">
    <source>
        <dbReference type="ARBA" id="ARBA00022695"/>
    </source>
</evidence>
<feature type="binding site" evidence="10">
    <location>
        <position position="142"/>
    </location>
    <ligand>
        <name>ATP</name>
        <dbReference type="ChEBI" id="CHEBI:30616"/>
    </ligand>
</feature>
<feature type="binding site" evidence="10">
    <location>
        <position position="54"/>
    </location>
    <ligand>
        <name>ATP</name>
        <dbReference type="ChEBI" id="CHEBI:30616"/>
    </ligand>
</feature>
<evidence type="ECO:0000256" key="4">
    <source>
        <dbReference type="ARBA" id="ARBA00022723"/>
    </source>
</evidence>
<keyword evidence="5 10" id="KW-0547">Nucleotide-binding</keyword>
<dbReference type="GO" id="GO:0042245">
    <property type="term" value="P:RNA repair"/>
    <property type="evidence" value="ECO:0007669"/>
    <property type="project" value="UniProtKB-KW"/>
</dbReference>
<dbReference type="InterPro" id="IPR002934">
    <property type="entry name" value="Polymerase_NTP_transf_dom"/>
</dbReference>
<feature type="binding site" evidence="10">
    <location>
        <position position="119"/>
    </location>
    <ligand>
        <name>Mg(2+)</name>
        <dbReference type="ChEBI" id="CHEBI:18420"/>
    </ligand>
</feature>
<keyword evidence="2 10" id="KW-0819">tRNA processing</keyword>
<comment type="catalytic activity">
    <reaction evidence="10">
        <text>a tRNA precursor + 2 CTP + ATP = a tRNA with a 3' CCA end + 3 diphosphate</text>
        <dbReference type="Rhea" id="RHEA:14433"/>
        <dbReference type="Rhea" id="RHEA-COMP:10465"/>
        <dbReference type="Rhea" id="RHEA-COMP:10468"/>
        <dbReference type="ChEBI" id="CHEBI:30616"/>
        <dbReference type="ChEBI" id="CHEBI:33019"/>
        <dbReference type="ChEBI" id="CHEBI:37563"/>
        <dbReference type="ChEBI" id="CHEBI:74896"/>
        <dbReference type="ChEBI" id="CHEBI:83071"/>
        <dbReference type="EC" id="2.7.7.72"/>
    </reaction>
</comment>
<dbReference type="HAMAP" id="MF_01264">
    <property type="entry name" value="CCA_arch"/>
    <property type="match status" value="1"/>
</dbReference>
<comment type="similarity">
    <text evidence="10">Belongs to the tRNA nucleotidyltransferase/poly(A) polymerase family. Archaeal CCA-adding enzyme subfamily.</text>
</comment>
<dbReference type="Pfam" id="PF01909">
    <property type="entry name" value="NTP_transf_2"/>
    <property type="match status" value="1"/>
</dbReference>
<evidence type="ECO:0000256" key="6">
    <source>
        <dbReference type="ARBA" id="ARBA00022800"/>
    </source>
</evidence>
<keyword evidence="8 10" id="KW-0460">Magnesium</keyword>
<evidence type="ECO:0000256" key="7">
    <source>
        <dbReference type="ARBA" id="ARBA00022840"/>
    </source>
</evidence>
<dbReference type="CDD" id="cd05400">
    <property type="entry name" value="NT_2-5OAS_ClassI-CCAase"/>
    <property type="match status" value="1"/>
</dbReference>
<keyword evidence="1 10" id="KW-0808">Transferase</keyword>
<dbReference type="SUPFAM" id="SSF55003">
    <property type="entry name" value="PAP/Archaeal CCA-adding enzyme, C-terminal domain"/>
    <property type="match status" value="1"/>
</dbReference>
<dbReference type="InterPro" id="IPR048833">
    <property type="entry name" value="CAA_C"/>
</dbReference>
<dbReference type="InterPro" id="IPR008229">
    <property type="entry name" value="CCA-adding_arc"/>
</dbReference>
<dbReference type="Gene3D" id="1.10.1410.30">
    <property type="entry name" value="CCA tRNA nucleotidyltransferase, domain 2"/>
    <property type="match status" value="1"/>
</dbReference>
<dbReference type="Proteomes" id="UP000577419">
    <property type="component" value="Unassembled WGS sequence"/>
</dbReference>
<name>A0A7J4IRW5_9ARCH</name>
<feature type="domain" description="CCA-adding enzyme C-terminal" evidence="13">
    <location>
        <begin position="292"/>
        <end position="432"/>
    </location>
</feature>
<evidence type="ECO:0000256" key="5">
    <source>
        <dbReference type="ARBA" id="ARBA00022741"/>
    </source>
</evidence>
<feature type="domain" description="tRNA nucleotidyltransferase substrate binding" evidence="12">
    <location>
        <begin position="156"/>
        <end position="271"/>
    </location>
</feature>
<evidence type="ECO:0000256" key="9">
    <source>
        <dbReference type="ARBA" id="ARBA00022884"/>
    </source>
</evidence>
<comment type="miscellaneous">
    <text evidence="10">A single active site specifically recognizes both ATP and CTP and is responsible for their addition.</text>
</comment>
<proteinExistence type="inferred from homology"/>